<dbReference type="Proteomes" id="UP000253845">
    <property type="component" value="Unassembled WGS sequence"/>
</dbReference>
<proteinExistence type="predicted"/>
<reference evidence="2 3" key="1">
    <citation type="submission" date="2018-07" db="EMBL/GenBank/DDBJ databases">
        <title>Section-level genome sequencing of Aspergillus section Nigri to investigate inter- and intra-species variation.</title>
        <authorList>
            <consortium name="DOE Joint Genome Institute"/>
            <person name="Vesth T.C."/>
            <person name="Nybo J.L."/>
            <person name="Theobald S."/>
            <person name="Frisvad J.C."/>
            <person name="Larsen T.O."/>
            <person name="Nielsen K.F."/>
            <person name="Hoof J.B."/>
            <person name="Brandl J."/>
            <person name="Salamov A."/>
            <person name="Riley R."/>
            <person name="Gladden J.M."/>
            <person name="Phatale P."/>
            <person name="Nielsen M.T."/>
            <person name="Lyhne E.K."/>
            <person name="Kogle M.E."/>
            <person name="Strasser K."/>
            <person name="McDonnell E."/>
            <person name="Barry K."/>
            <person name="Clum A."/>
            <person name="Chen C."/>
            <person name="Nolan M."/>
            <person name="Sandor L."/>
            <person name="Kuo A."/>
            <person name="Lipzen A."/>
            <person name="Hainaut M."/>
            <person name="Drula E."/>
            <person name="Tsang A."/>
            <person name="Magnuson J.K."/>
            <person name="Henrissat B."/>
            <person name="Wiebenga A."/>
            <person name="Simmons B.A."/>
            <person name="Makela M.R."/>
            <person name="De vries R.P."/>
            <person name="Grigoriev I.V."/>
            <person name="Mortensen U.H."/>
            <person name="Baker S.E."/>
            <person name="Andersen M.R."/>
        </authorList>
    </citation>
    <scope>NUCLEOTIDE SEQUENCE [LARGE SCALE GENOMIC DNA]</scope>
    <source>
        <strain evidence="2 3">ATCC 13496</strain>
    </source>
</reference>
<feature type="chain" id="PRO_5017075091" description="Carboxylic ester hydrolase" evidence="1">
    <location>
        <begin position="23"/>
        <end position="197"/>
    </location>
</feature>
<name>A0A370BWG1_ASPNG</name>
<dbReference type="AlphaFoldDB" id="A0A370BWG1"/>
<evidence type="ECO:0008006" key="4">
    <source>
        <dbReference type="Google" id="ProtNLM"/>
    </source>
</evidence>
<accession>A0A370BWG1</accession>
<keyword evidence="1" id="KW-0732">Signal</keyword>
<sequence length="197" mass="21316">MTESIVVLVVLVVLVLEAPGSTISPQIGDISSLIYVLDLSTSPPACLGPWFACRGGVGAARYFPHTRRMGSPRCWPSEDVGTTSPCGSSLAPVSGSSPADSAVDGSERYFGALAKYEAWIRISQFRPLGQFGYPISLVAYPGPPRHPFAPDIDLKEDRWRQNSFVNGTTQRSEENWRGFRTAQTAQTSGMLSFTLGE</sequence>
<evidence type="ECO:0000313" key="2">
    <source>
        <dbReference type="EMBL" id="RDH19836.1"/>
    </source>
</evidence>
<evidence type="ECO:0000256" key="1">
    <source>
        <dbReference type="SAM" id="SignalP"/>
    </source>
</evidence>
<organism evidence="2 3">
    <name type="scientific">Aspergillus niger ATCC 13496</name>
    <dbReference type="NCBI Taxonomy" id="1353008"/>
    <lineage>
        <taxon>Eukaryota</taxon>
        <taxon>Fungi</taxon>
        <taxon>Dikarya</taxon>
        <taxon>Ascomycota</taxon>
        <taxon>Pezizomycotina</taxon>
        <taxon>Eurotiomycetes</taxon>
        <taxon>Eurotiomycetidae</taxon>
        <taxon>Eurotiales</taxon>
        <taxon>Aspergillaceae</taxon>
        <taxon>Aspergillus</taxon>
        <taxon>Aspergillus subgen. Circumdati</taxon>
    </lineage>
</organism>
<dbReference type="EMBL" id="KZ851917">
    <property type="protein sequence ID" value="RDH19836.1"/>
    <property type="molecule type" value="Genomic_DNA"/>
</dbReference>
<evidence type="ECO:0000313" key="3">
    <source>
        <dbReference type="Proteomes" id="UP000253845"/>
    </source>
</evidence>
<feature type="signal peptide" evidence="1">
    <location>
        <begin position="1"/>
        <end position="22"/>
    </location>
</feature>
<protein>
    <recommendedName>
        <fullName evidence="4">Carboxylic ester hydrolase</fullName>
    </recommendedName>
</protein>
<dbReference type="VEuPathDB" id="FungiDB:M747DRAFT_352088"/>
<gene>
    <name evidence="2" type="ORF">M747DRAFT_352088</name>
</gene>